<sequence length="234" mass="27427">MHNIGDLLDSFIDESVFDLNGIQVVNQYPNLVDIVANYKNELVSADNSQQYLLNSHHTFEKTMYFPHCNSEYTITWDINRAKFFINHMIQIKRLNAGVRSVEEVYSYIQKNEIDESYLPFALENNEPIILVWFSPTGEGLIIDGNHRVTARYRQDPKSKIQVYGTFPHVIHINFMPNDLNRKLFVIHHNMQMIFNYMKGDMTKDELFSKEGLFNGTTDLNWMKGYFTPLDNKSL</sequence>
<keyword evidence="2" id="KW-1185">Reference proteome</keyword>
<evidence type="ECO:0000313" key="2">
    <source>
        <dbReference type="Proteomes" id="UP000608071"/>
    </source>
</evidence>
<protein>
    <recommendedName>
        <fullName evidence="3">ParB/Sulfiredoxin domain-containing protein</fullName>
    </recommendedName>
</protein>
<name>A0ABR8T6H5_9BACL</name>
<accession>A0ABR8T6H5</accession>
<comment type="caution">
    <text evidence="1">The sequence shown here is derived from an EMBL/GenBank/DDBJ whole genome shotgun (WGS) entry which is preliminary data.</text>
</comment>
<evidence type="ECO:0008006" key="3">
    <source>
        <dbReference type="Google" id="ProtNLM"/>
    </source>
</evidence>
<gene>
    <name evidence="1" type="ORF">H9647_25125</name>
</gene>
<proteinExistence type="predicted"/>
<dbReference type="Proteomes" id="UP000608071">
    <property type="component" value="Unassembled WGS sequence"/>
</dbReference>
<reference evidence="1 2" key="1">
    <citation type="submission" date="2020-08" db="EMBL/GenBank/DDBJ databases">
        <title>A Genomic Blueprint of the Chicken Gut Microbiome.</title>
        <authorList>
            <person name="Gilroy R."/>
            <person name="Ravi A."/>
            <person name="Getino M."/>
            <person name="Pursley I."/>
            <person name="Horton D.L."/>
            <person name="Alikhan N.-F."/>
            <person name="Baker D."/>
            <person name="Gharbi K."/>
            <person name="Hall N."/>
            <person name="Watson M."/>
            <person name="Adriaenssens E.M."/>
            <person name="Foster-Nyarko E."/>
            <person name="Jarju S."/>
            <person name="Secka A."/>
            <person name="Antonio M."/>
            <person name="Oren A."/>
            <person name="Chaudhuri R."/>
            <person name="La Ragione R.M."/>
            <person name="Hildebrand F."/>
            <person name="Pallen M.J."/>
        </authorList>
    </citation>
    <scope>NUCLEOTIDE SEQUENCE [LARGE SCALE GENOMIC DNA]</scope>
    <source>
        <strain evidence="1 2">Sa2BVA9</strain>
    </source>
</reference>
<dbReference type="RefSeq" id="WP_191805184.1">
    <property type="nucleotide sequence ID" value="NZ_JACSQL010000029.1"/>
</dbReference>
<organism evidence="1 2">
    <name type="scientific">Paenibacillus gallinarum</name>
    <dbReference type="NCBI Taxonomy" id="2762232"/>
    <lineage>
        <taxon>Bacteria</taxon>
        <taxon>Bacillati</taxon>
        <taxon>Bacillota</taxon>
        <taxon>Bacilli</taxon>
        <taxon>Bacillales</taxon>
        <taxon>Paenibacillaceae</taxon>
        <taxon>Paenibacillus</taxon>
    </lineage>
</organism>
<dbReference type="EMBL" id="JACSQL010000029">
    <property type="protein sequence ID" value="MBD7971346.1"/>
    <property type="molecule type" value="Genomic_DNA"/>
</dbReference>
<evidence type="ECO:0000313" key="1">
    <source>
        <dbReference type="EMBL" id="MBD7971346.1"/>
    </source>
</evidence>